<feature type="region of interest" description="Disordered" evidence="5">
    <location>
        <begin position="1"/>
        <end position="23"/>
    </location>
</feature>
<dbReference type="STRING" id="37003.ENSKMAP00000005809"/>
<reference evidence="7" key="2">
    <citation type="submission" date="2025-09" db="UniProtKB">
        <authorList>
            <consortium name="Ensembl"/>
        </authorList>
    </citation>
    <scope>IDENTIFICATION</scope>
</reference>
<dbReference type="SUPFAM" id="SSF48726">
    <property type="entry name" value="Immunoglobulin"/>
    <property type="match status" value="2"/>
</dbReference>
<evidence type="ECO:0000259" key="6">
    <source>
        <dbReference type="PROSITE" id="PS50835"/>
    </source>
</evidence>
<evidence type="ECO:0000256" key="5">
    <source>
        <dbReference type="SAM" id="MobiDB-lite"/>
    </source>
</evidence>
<dbReference type="Ensembl" id="ENSKMAT00000005910.1">
    <property type="protein sequence ID" value="ENSKMAP00000005809.1"/>
    <property type="gene ID" value="ENSKMAG00000004409.1"/>
</dbReference>
<dbReference type="Gene3D" id="2.60.40.10">
    <property type="entry name" value="Immunoglobulins"/>
    <property type="match status" value="2"/>
</dbReference>
<keyword evidence="8" id="KW-1185">Reference proteome</keyword>
<dbReference type="OMA" id="WRRDGHE"/>
<dbReference type="InterPro" id="IPR013098">
    <property type="entry name" value="Ig_I-set"/>
</dbReference>
<dbReference type="InterPro" id="IPR036179">
    <property type="entry name" value="Ig-like_dom_sf"/>
</dbReference>
<dbReference type="GO" id="GO:0005737">
    <property type="term" value="C:cytoplasm"/>
    <property type="evidence" value="ECO:0007669"/>
    <property type="project" value="UniProtKB-SubCell"/>
</dbReference>
<feature type="domain" description="Ig-like" evidence="6">
    <location>
        <begin position="9"/>
        <end position="89"/>
    </location>
</feature>
<dbReference type="InterPro" id="IPR052385">
    <property type="entry name" value="Obscurin/Obscurin-like_Reg"/>
</dbReference>
<keyword evidence="3" id="KW-0597">Phosphoprotein</keyword>
<evidence type="ECO:0000313" key="7">
    <source>
        <dbReference type="Ensembl" id="ENSKMAP00000005809.1"/>
    </source>
</evidence>
<dbReference type="Pfam" id="PF07679">
    <property type="entry name" value="I-set"/>
    <property type="match status" value="2"/>
</dbReference>
<evidence type="ECO:0000313" key="8">
    <source>
        <dbReference type="Proteomes" id="UP000264800"/>
    </source>
</evidence>
<organism evidence="7 8">
    <name type="scientific">Kryptolebias marmoratus</name>
    <name type="common">Mangrove killifish</name>
    <name type="synonym">Rivulus marmoratus</name>
    <dbReference type="NCBI Taxonomy" id="37003"/>
    <lineage>
        <taxon>Eukaryota</taxon>
        <taxon>Metazoa</taxon>
        <taxon>Chordata</taxon>
        <taxon>Craniata</taxon>
        <taxon>Vertebrata</taxon>
        <taxon>Euteleostomi</taxon>
        <taxon>Actinopterygii</taxon>
        <taxon>Neopterygii</taxon>
        <taxon>Teleostei</taxon>
        <taxon>Neoteleostei</taxon>
        <taxon>Acanthomorphata</taxon>
        <taxon>Ovalentaria</taxon>
        <taxon>Atherinomorphae</taxon>
        <taxon>Cyprinodontiformes</taxon>
        <taxon>Rivulidae</taxon>
        <taxon>Kryptolebias</taxon>
    </lineage>
</organism>
<dbReference type="FunFam" id="2.60.40.10:FF:000523">
    <property type="entry name" value="obscurin isoform X4"/>
    <property type="match status" value="1"/>
</dbReference>
<dbReference type="PANTHER" id="PTHR35971:SF5">
    <property type="entry name" value="OBSCURIN LIKE CYTOSKELETAL ADAPTOR 1"/>
    <property type="match status" value="1"/>
</dbReference>
<dbReference type="FunFam" id="2.60.40.10:FF:000228">
    <property type="entry name" value="obscurin isoform X4"/>
    <property type="match status" value="1"/>
</dbReference>
<dbReference type="SMART" id="SM00409">
    <property type="entry name" value="IG"/>
    <property type="match status" value="2"/>
</dbReference>
<comment type="subcellular location">
    <subcellularLocation>
        <location evidence="1">Cytoplasm</location>
    </subcellularLocation>
</comment>
<reference evidence="7" key="1">
    <citation type="submission" date="2025-08" db="UniProtKB">
        <authorList>
            <consortium name="Ensembl"/>
        </authorList>
    </citation>
    <scope>IDENTIFICATION</scope>
</reference>
<dbReference type="InterPro" id="IPR003599">
    <property type="entry name" value="Ig_sub"/>
</dbReference>
<keyword evidence="4" id="KW-1015">Disulfide bond</keyword>
<proteinExistence type="predicted"/>
<evidence type="ECO:0000256" key="4">
    <source>
        <dbReference type="ARBA" id="ARBA00023157"/>
    </source>
</evidence>
<dbReference type="Proteomes" id="UP000264800">
    <property type="component" value="Unplaced"/>
</dbReference>
<evidence type="ECO:0000256" key="3">
    <source>
        <dbReference type="ARBA" id="ARBA00022553"/>
    </source>
</evidence>
<keyword evidence="2" id="KW-0963">Cytoplasm</keyword>
<sequence>VGQGRQTQPKELESQEARAGGEATLSCEMSSPDCKVTWWKGSTVLSQGEKYTMQQKATAHSLIIHKLIVGDSGEYTCNTGDRKSTATLTVKGNRAHLHRPPNAETLAGGEALFECALSRPEMKCCCWLLDGKPVKESPKVEVVSFESGRRHLLLLKELCIEDSCTVTFKAGTASTTAQLTVKG</sequence>
<evidence type="ECO:0000256" key="1">
    <source>
        <dbReference type="ARBA" id="ARBA00004496"/>
    </source>
</evidence>
<accession>A0A3Q3A4L5</accession>
<dbReference type="PANTHER" id="PTHR35971">
    <property type="entry name" value="SI:DKEY-31G6.6"/>
    <property type="match status" value="1"/>
</dbReference>
<evidence type="ECO:0000256" key="2">
    <source>
        <dbReference type="ARBA" id="ARBA00022490"/>
    </source>
</evidence>
<dbReference type="AlphaFoldDB" id="A0A3Q3A4L5"/>
<name>A0A3Q3A4L5_KRYMA</name>
<dbReference type="GeneTree" id="ENSGT00940000154756"/>
<protein>
    <recommendedName>
        <fullName evidence="6">Ig-like domain-containing protein</fullName>
    </recommendedName>
</protein>
<dbReference type="PROSITE" id="PS50835">
    <property type="entry name" value="IG_LIKE"/>
    <property type="match status" value="1"/>
</dbReference>
<dbReference type="InterPro" id="IPR013783">
    <property type="entry name" value="Ig-like_fold"/>
</dbReference>
<dbReference type="InterPro" id="IPR007110">
    <property type="entry name" value="Ig-like_dom"/>
</dbReference>